<comment type="caution">
    <text evidence="2">The sequence shown here is derived from an EMBL/GenBank/DDBJ whole genome shotgun (WGS) entry which is preliminary data.</text>
</comment>
<feature type="transmembrane region" description="Helical" evidence="1">
    <location>
        <begin position="150"/>
        <end position="169"/>
    </location>
</feature>
<keyword evidence="3" id="KW-1185">Reference proteome</keyword>
<name>A0ABU4ITC3_9VIBR</name>
<proteinExistence type="predicted"/>
<accession>A0ABU4ITC3</accession>
<organism evidence="2 3">
    <name type="scientific">Vibrio rhizosphaerae</name>
    <dbReference type="NCBI Taxonomy" id="398736"/>
    <lineage>
        <taxon>Bacteria</taxon>
        <taxon>Pseudomonadati</taxon>
        <taxon>Pseudomonadota</taxon>
        <taxon>Gammaproteobacteria</taxon>
        <taxon>Vibrionales</taxon>
        <taxon>Vibrionaceae</taxon>
        <taxon>Vibrio</taxon>
    </lineage>
</organism>
<feature type="transmembrane region" description="Helical" evidence="1">
    <location>
        <begin position="391"/>
        <end position="410"/>
    </location>
</feature>
<feature type="transmembrane region" description="Helical" evidence="1">
    <location>
        <begin position="74"/>
        <end position="92"/>
    </location>
</feature>
<dbReference type="RefSeq" id="WP_318584319.1">
    <property type="nucleotide sequence ID" value="NZ_JAWRCP010000001.1"/>
</dbReference>
<feature type="transmembrane region" description="Helical" evidence="1">
    <location>
        <begin position="190"/>
        <end position="210"/>
    </location>
</feature>
<feature type="transmembrane region" description="Helical" evidence="1">
    <location>
        <begin position="332"/>
        <end position="350"/>
    </location>
</feature>
<feature type="transmembrane region" description="Helical" evidence="1">
    <location>
        <begin position="294"/>
        <end position="312"/>
    </location>
</feature>
<keyword evidence="1" id="KW-0812">Transmembrane</keyword>
<dbReference type="EMBL" id="JAWRCP010000001">
    <property type="protein sequence ID" value="MDW6091564.1"/>
    <property type="molecule type" value="Genomic_DNA"/>
</dbReference>
<evidence type="ECO:0000313" key="3">
    <source>
        <dbReference type="Proteomes" id="UP001279860"/>
    </source>
</evidence>
<feature type="transmembrane region" description="Helical" evidence="1">
    <location>
        <begin position="98"/>
        <end position="117"/>
    </location>
</feature>
<sequence>MHRGKSIRLESILKVLSFFFLVVYVLFLYGVIPTVSTPTLGQALWTIGFSKSFINSGMFSIYATNFGYPHPSPIAFGLSGAVVVSFFMKIGFGALSSYSLMYIFWILVTLYGIHTLIKFFNVRYLYFILLSLLWFSSSIIWNHLGYSMSSIGIMLLPFYFSSFIRFIYVNKYFDKIMFFITVQLSIFMDGYTFIMYFFGCFFIIVFNIFYCTEKRYIIKKLCPYIIFSFVIAYIFYSKYIGKSYFVPSSLDFFRAWGVDLSFTFLPSRGVYWLWDLLHISKERTLEHNFGDASVWTTTFILPMIILCCISIFKGNPFGIILKGNKSENVLTYSLIIIVFTSFYMALGPSFKFFSYRPSDMSALMPSDFALFPTGTSWISKYVPGFNNMRASYRWISLCYFSLWFIVLIVLSRKKSSEKTIAFFILLNIISNQPNLIKMHDYHVDLEKQYNEINNDILKPLSLDLHQGDIVAFLPYSNDFLVNYLSSFLQIKSFNIGGDKNLNMSKAYWPKYMSGFSYATIDDRFEYRLKMVLLSMEAEKVVIPYVDFLKGAHSWNEKEIQEDDLNKLLYTVSNLENDKNFIVKKRKLYSVISLSNEMNSSEYLRNREFSILREQYYSSKLLYTGTNLLHHNIGSFTGHSIMSDGDSGYLAYGPYKSISKGKYELKVKMLFNSNNRSASVELFSKMLNKSFGKIEISHDLLDESFVFFIDEDVDDLEVRVWVGKNSIVELENYSLIKTGEVN</sequence>
<reference evidence="2 3" key="1">
    <citation type="submission" date="2023-11" db="EMBL/GenBank/DDBJ databases">
        <title>Plant-associative lifestyle of Vibrio porteresiae and its evolutionary dynamics.</title>
        <authorList>
            <person name="Rameshkumar N."/>
            <person name="Kirti K."/>
        </authorList>
    </citation>
    <scope>NUCLEOTIDE SEQUENCE [LARGE SCALE GENOMIC DNA]</scope>
    <source>
        <strain evidence="2 3">MSSRF7</strain>
    </source>
</reference>
<keyword evidence="1" id="KW-1133">Transmembrane helix</keyword>
<feature type="transmembrane region" description="Helical" evidence="1">
    <location>
        <begin position="124"/>
        <end position="144"/>
    </location>
</feature>
<evidence type="ECO:0000313" key="2">
    <source>
        <dbReference type="EMBL" id="MDW6091564.1"/>
    </source>
</evidence>
<evidence type="ECO:0000256" key="1">
    <source>
        <dbReference type="SAM" id="Phobius"/>
    </source>
</evidence>
<dbReference type="Proteomes" id="UP001279860">
    <property type="component" value="Unassembled WGS sequence"/>
</dbReference>
<feature type="transmembrane region" description="Helical" evidence="1">
    <location>
        <begin position="216"/>
        <end position="236"/>
    </location>
</feature>
<gene>
    <name evidence="2" type="ORF">SBX64_03205</name>
</gene>
<feature type="transmembrane region" description="Helical" evidence="1">
    <location>
        <begin position="12"/>
        <end position="32"/>
    </location>
</feature>
<keyword evidence="1" id="KW-0472">Membrane</keyword>
<protein>
    <submittedName>
        <fullName evidence="2">Uncharacterized protein</fullName>
    </submittedName>
</protein>